<dbReference type="RefSeq" id="WP_168451752.1">
    <property type="nucleotide sequence ID" value="NZ_JAAWWK010000007.1"/>
</dbReference>
<comment type="caution">
    <text evidence="4">The sequence shown here is derived from an EMBL/GenBank/DDBJ whole genome shotgun (WGS) entry which is preliminary data.</text>
</comment>
<organism evidence="4 5">
    <name type="scientific">Spongiibacter thalassae</name>
    <dbReference type="NCBI Taxonomy" id="2721624"/>
    <lineage>
        <taxon>Bacteria</taxon>
        <taxon>Pseudomonadati</taxon>
        <taxon>Pseudomonadota</taxon>
        <taxon>Gammaproteobacteria</taxon>
        <taxon>Cellvibrionales</taxon>
        <taxon>Spongiibacteraceae</taxon>
        <taxon>Spongiibacter</taxon>
    </lineage>
</organism>
<dbReference type="SUPFAM" id="SSF56925">
    <property type="entry name" value="OMPA-like"/>
    <property type="match status" value="1"/>
</dbReference>
<gene>
    <name evidence="4" type="ORF">HCU74_17615</name>
</gene>
<evidence type="ECO:0000256" key="2">
    <source>
        <dbReference type="SAM" id="SignalP"/>
    </source>
</evidence>
<dbReference type="InterPro" id="IPR027385">
    <property type="entry name" value="Beta-barrel_OMP"/>
</dbReference>
<evidence type="ECO:0000313" key="4">
    <source>
        <dbReference type="EMBL" id="NKI19228.1"/>
    </source>
</evidence>
<feature type="signal peptide" evidence="2">
    <location>
        <begin position="1"/>
        <end position="25"/>
    </location>
</feature>
<dbReference type="EMBL" id="JAAWWK010000007">
    <property type="protein sequence ID" value="NKI19228.1"/>
    <property type="molecule type" value="Genomic_DNA"/>
</dbReference>
<feature type="chain" id="PRO_5045146178" evidence="2">
    <location>
        <begin position="26"/>
        <end position="194"/>
    </location>
</feature>
<evidence type="ECO:0000259" key="3">
    <source>
        <dbReference type="Pfam" id="PF13505"/>
    </source>
</evidence>
<sequence length="194" mass="20293">MKKINTAMTLTAAALAMSLSAPLMAKEFSYTYAELGVADVETGNNDGDLFYGGGSLALDRNVFIRGSLGFLDYEPGEYDVVSLGVGTPMNLSPTSDLVLALDYAFADPDKGDNDIDTLTASATSRTWLTNNLEGNLSAGLAHQESDFGDDSGAIVGAGLRLYVAPQISVAANISRSFVGDLDTDSIGVSGRVQF</sequence>
<reference evidence="4 5" key="1">
    <citation type="submission" date="2020-04" db="EMBL/GenBank/DDBJ databases">
        <authorList>
            <person name="Yoon J."/>
        </authorList>
    </citation>
    <scope>NUCLEOTIDE SEQUENCE [LARGE SCALE GENOMIC DNA]</scope>
    <source>
        <strain evidence="4 5">KMU-166</strain>
    </source>
</reference>
<name>A0ABX1GJ51_9GAMM</name>
<keyword evidence="1 2" id="KW-0732">Signal</keyword>
<protein>
    <submittedName>
        <fullName evidence="4">Outer membrane beta-barrel protein</fullName>
    </submittedName>
</protein>
<dbReference type="InterPro" id="IPR011250">
    <property type="entry name" value="OMP/PagP_B-barrel"/>
</dbReference>
<evidence type="ECO:0000313" key="5">
    <source>
        <dbReference type="Proteomes" id="UP000765845"/>
    </source>
</evidence>
<evidence type="ECO:0000256" key="1">
    <source>
        <dbReference type="ARBA" id="ARBA00022729"/>
    </source>
</evidence>
<dbReference type="Pfam" id="PF13505">
    <property type="entry name" value="OMP_b-brl"/>
    <property type="match status" value="1"/>
</dbReference>
<feature type="domain" description="Outer membrane protein beta-barrel" evidence="3">
    <location>
        <begin position="12"/>
        <end position="190"/>
    </location>
</feature>
<dbReference type="Proteomes" id="UP000765845">
    <property type="component" value="Unassembled WGS sequence"/>
</dbReference>
<accession>A0ABX1GJ51</accession>
<proteinExistence type="predicted"/>
<keyword evidence="5" id="KW-1185">Reference proteome</keyword>